<evidence type="ECO:0000313" key="2">
    <source>
        <dbReference type="Proteomes" id="UP000290889"/>
    </source>
</evidence>
<protein>
    <submittedName>
        <fullName evidence="1">Uncharacterized protein</fullName>
    </submittedName>
</protein>
<dbReference type="Proteomes" id="UP000290889">
    <property type="component" value="Chromosome"/>
</dbReference>
<name>A0A411E716_9FLAO</name>
<dbReference type="EMBL" id="CP035544">
    <property type="protein sequence ID" value="QBA63438.1"/>
    <property type="molecule type" value="Genomic_DNA"/>
</dbReference>
<dbReference type="KEGG" id="mur:EQY75_02065"/>
<reference evidence="1 2" key="1">
    <citation type="submission" date="2019-01" db="EMBL/GenBank/DDBJ databases">
        <title>Muriicola soli sp. nov., isolated from soil.</title>
        <authorList>
            <person name="Kang H.J."/>
            <person name="Kim S.B."/>
        </authorList>
    </citation>
    <scope>NUCLEOTIDE SEQUENCE [LARGE SCALE GENOMIC DNA]</scope>
    <source>
        <strain evidence="1 2">MMS17-SY002</strain>
    </source>
</reference>
<proteinExistence type="predicted"/>
<accession>A0A411E716</accession>
<dbReference type="RefSeq" id="WP_129602423.1">
    <property type="nucleotide sequence ID" value="NZ_CP035544.1"/>
</dbReference>
<gene>
    <name evidence="1" type="ORF">EQY75_02065</name>
</gene>
<organism evidence="1 2">
    <name type="scientific">Muriicola soli</name>
    <dbReference type="NCBI Taxonomy" id="2507538"/>
    <lineage>
        <taxon>Bacteria</taxon>
        <taxon>Pseudomonadati</taxon>
        <taxon>Bacteroidota</taxon>
        <taxon>Flavobacteriia</taxon>
        <taxon>Flavobacteriales</taxon>
        <taxon>Flavobacteriaceae</taxon>
        <taxon>Muriicola</taxon>
    </lineage>
</organism>
<dbReference type="AlphaFoldDB" id="A0A411E716"/>
<sequence>MRQNAVKILFSFILLGLFLGAKGLSYHALSHDDKGDTISCELCEFALLNETISYDLAVQTDFPAPFVHNLIQETSCSLSEVNIEDPFYQILFGRPPPFYLV</sequence>
<keyword evidence="2" id="KW-1185">Reference proteome</keyword>
<evidence type="ECO:0000313" key="1">
    <source>
        <dbReference type="EMBL" id="QBA63438.1"/>
    </source>
</evidence>